<gene>
    <name evidence="1" type="ORF">GMARGA_LOCUS22068</name>
</gene>
<name>A0ABN7VRW8_GIGMA</name>
<sequence>MVLGLHNDRFWDTNKLLNQVQQAINIFKRTHPGYLFAFDNTTFYTAFTKDALVTSKMNLGPGDSVSKMRDTVWNGQCQLMIIEEDYYVYNKKTKSYINLHGQPKEIK</sequence>
<reference evidence="1 2" key="1">
    <citation type="submission" date="2021-06" db="EMBL/GenBank/DDBJ databases">
        <authorList>
            <person name="Kallberg Y."/>
            <person name="Tangrot J."/>
            <person name="Rosling A."/>
        </authorList>
    </citation>
    <scope>NUCLEOTIDE SEQUENCE [LARGE SCALE GENOMIC DNA]</scope>
    <source>
        <strain evidence="1 2">120-4 pot B 10/14</strain>
    </source>
</reference>
<proteinExistence type="predicted"/>
<keyword evidence="2" id="KW-1185">Reference proteome</keyword>
<evidence type="ECO:0000313" key="1">
    <source>
        <dbReference type="EMBL" id="CAG8795841.1"/>
    </source>
</evidence>
<dbReference type="PANTHER" id="PTHR35871:SF1">
    <property type="entry name" value="CXC1-LIKE CYSTEINE CLUSTER ASSOCIATED WITH KDZ TRANSPOSASES DOMAIN-CONTAINING PROTEIN"/>
    <property type="match status" value="1"/>
</dbReference>
<dbReference type="PANTHER" id="PTHR35871">
    <property type="entry name" value="EXPRESSED PROTEIN"/>
    <property type="match status" value="1"/>
</dbReference>
<dbReference type="Proteomes" id="UP000789901">
    <property type="component" value="Unassembled WGS sequence"/>
</dbReference>
<protein>
    <submittedName>
        <fullName evidence="1">44574_t:CDS:1</fullName>
    </submittedName>
</protein>
<evidence type="ECO:0000313" key="2">
    <source>
        <dbReference type="Proteomes" id="UP000789901"/>
    </source>
</evidence>
<comment type="caution">
    <text evidence="1">The sequence shown here is derived from an EMBL/GenBank/DDBJ whole genome shotgun (WGS) entry which is preliminary data.</text>
</comment>
<accession>A0ABN7VRW8</accession>
<dbReference type="EMBL" id="CAJVQB010020952">
    <property type="protein sequence ID" value="CAG8795841.1"/>
    <property type="molecule type" value="Genomic_DNA"/>
</dbReference>
<organism evidence="1 2">
    <name type="scientific">Gigaspora margarita</name>
    <dbReference type="NCBI Taxonomy" id="4874"/>
    <lineage>
        <taxon>Eukaryota</taxon>
        <taxon>Fungi</taxon>
        <taxon>Fungi incertae sedis</taxon>
        <taxon>Mucoromycota</taxon>
        <taxon>Glomeromycotina</taxon>
        <taxon>Glomeromycetes</taxon>
        <taxon>Diversisporales</taxon>
        <taxon>Gigasporaceae</taxon>
        <taxon>Gigaspora</taxon>
    </lineage>
</organism>